<evidence type="ECO:0000256" key="6">
    <source>
        <dbReference type="ARBA" id="ARBA00022989"/>
    </source>
</evidence>
<reference evidence="11" key="1">
    <citation type="submission" date="2018-02" db="EMBL/GenBank/DDBJ databases">
        <title>Glaesserella australis sp. nov., isolated from the lungs of pigs.</title>
        <authorList>
            <person name="Turni C."/>
            <person name="Christensen H."/>
        </authorList>
    </citation>
    <scope>NUCLEOTIDE SEQUENCE [LARGE SCALE GENOMIC DNA]</scope>
    <source>
        <strain evidence="11">HS4635</strain>
    </source>
</reference>
<dbReference type="InterPro" id="IPR037185">
    <property type="entry name" value="EmrE-like"/>
</dbReference>
<feature type="domain" description="EamA" evidence="9">
    <location>
        <begin position="3"/>
        <end position="142"/>
    </location>
</feature>
<feature type="transmembrane region" description="Helical" evidence="8">
    <location>
        <begin position="175"/>
        <end position="194"/>
    </location>
</feature>
<evidence type="ECO:0000256" key="3">
    <source>
        <dbReference type="ARBA" id="ARBA00022448"/>
    </source>
</evidence>
<evidence type="ECO:0000256" key="8">
    <source>
        <dbReference type="SAM" id="Phobius"/>
    </source>
</evidence>
<keyword evidence="6 8" id="KW-1133">Transmembrane helix</keyword>
<comment type="caution">
    <text evidence="10">The sequence shown here is derived from an EMBL/GenBank/DDBJ whole genome shotgun (WGS) entry which is preliminary data.</text>
</comment>
<dbReference type="Pfam" id="PF00892">
    <property type="entry name" value="EamA"/>
    <property type="match status" value="1"/>
</dbReference>
<dbReference type="EMBL" id="PTPX01000014">
    <property type="protein sequence ID" value="RAL18425.1"/>
    <property type="molecule type" value="Genomic_DNA"/>
</dbReference>
<evidence type="ECO:0000256" key="7">
    <source>
        <dbReference type="ARBA" id="ARBA00023136"/>
    </source>
</evidence>
<feature type="transmembrane region" description="Helical" evidence="8">
    <location>
        <begin position="206"/>
        <end position="228"/>
    </location>
</feature>
<dbReference type="OrthoDB" id="3250831at2"/>
<dbReference type="InterPro" id="IPR004626">
    <property type="entry name" value="RarD"/>
</dbReference>
<feature type="transmembrane region" description="Helical" evidence="8">
    <location>
        <begin position="262"/>
        <end position="280"/>
    </location>
</feature>
<dbReference type="InterPro" id="IPR000620">
    <property type="entry name" value="EamA_dom"/>
</dbReference>
<evidence type="ECO:0000313" key="11">
    <source>
        <dbReference type="Proteomes" id="UP000248689"/>
    </source>
</evidence>
<evidence type="ECO:0000256" key="1">
    <source>
        <dbReference type="ARBA" id="ARBA00004651"/>
    </source>
</evidence>
<dbReference type="NCBIfam" id="TIGR00688">
    <property type="entry name" value="rarD"/>
    <property type="match status" value="1"/>
</dbReference>
<feature type="transmembrane region" description="Helical" evidence="8">
    <location>
        <begin position="98"/>
        <end position="120"/>
    </location>
</feature>
<comment type="similarity">
    <text evidence="2">Belongs to the EamA transporter family.</text>
</comment>
<keyword evidence="3" id="KW-0813">Transport</keyword>
<keyword evidence="7 8" id="KW-0472">Membrane</keyword>
<evidence type="ECO:0000256" key="4">
    <source>
        <dbReference type="ARBA" id="ARBA00022475"/>
    </source>
</evidence>
<comment type="subcellular location">
    <subcellularLocation>
        <location evidence="1">Cell membrane</location>
        <topology evidence="1">Multi-pass membrane protein</topology>
    </subcellularLocation>
</comment>
<dbReference type="SUPFAM" id="SSF103481">
    <property type="entry name" value="Multidrug resistance efflux transporter EmrE"/>
    <property type="match status" value="2"/>
</dbReference>
<feature type="transmembrane region" description="Helical" evidence="8">
    <location>
        <begin position="127"/>
        <end position="145"/>
    </location>
</feature>
<sequence>MLKGILLSLSANILFGAGYYFAVLLRPLDSDSIFGFRIVVLMPFILLAIILFHQQKAFKDLYLKIKKQPFLIAILLLLALNTGVQLWLFLWAPNNGQAIQVSIGYLLLPIVAVALGKIIFKEHFTRLKWWALIFATLGVTINILLTGTISWATFVAGFGYPIYIALRRYFNINSLATFFVELLLLLPFAIYYISQVDQPYILSQNQYLYFYLALLGLVNGMAFILYIAASNTLPINVLGLLGYAEPLVMLFISFAIGEVLEAKSYILMACLAVSILLLSIDSFSKNIDNSVIKK</sequence>
<accession>A0A328BXM9</accession>
<feature type="transmembrane region" description="Helical" evidence="8">
    <location>
        <begin position="235"/>
        <end position="256"/>
    </location>
</feature>
<protein>
    <submittedName>
        <fullName evidence="10">EamA family transporter RarD</fullName>
    </submittedName>
</protein>
<feature type="transmembrane region" description="Helical" evidence="8">
    <location>
        <begin position="32"/>
        <end position="52"/>
    </location>
</feature>
<dbReference type="RefSeq" id="WP_111750107.1">
    <property type="nucleotide sequence ID" value="NZ_PTPX01000014.1"/>
</dbReference>
<evidence type="ECO:0000256" key="5">
    <source>
        <dbReference type="ARBA" id="ARBA00022692"/>
    </source>
</evidence>
<dbReference type="GO" id="GO:0005886">
    <property type="term" value="C:plasma membrane"/>
    <property type="evidence" value="ECO:0007669"/>
    <property type="project" value="UniProtKB-SubCell"/>
</dbReference>
<keyword evidence="5 8" id="KW-0812">Transmembrane</keyword>
<evidence type="ECO:0000259" key="9">
    <source>
        <dbReference type="Pfam" id="PF00892"/>
    </source>
</evidence>
<name>A0A328BXM9_9PAST</name>
<dbReference type="Proteomes" id="UP000248689">
    <property type="component" value="Unassembled WGS sequence"/>
</dbReference>
<evidence type="ECO:0000313" key="10">
    <source>
        <dbReference type="EMBL" id="RAL18425.1"/>
    </source>
</evidence>
<keyword evidence="4" id="KW-1003">Cell membrane</keyword>
<gene>
    <name evidence="10" type="primary">rarD</name>
    <name evidence="10" type="ORF">C5N92_06830</name>
</gene>
<dbReference type="AlphaFoldDB" id="A0A328BXM9"/>
<evidence type="ECO:0000256" key="2">
    <source>
        <dbReference type="ARBA" id="ARBA00007362"/>
    </source>
</evidence>
<keyword evidence="11" id="KW-1185">Reference proteome</keyword>
<organism evidence="10 11">
    <name type="scientific">Glaesserella australis</name>
    <dbReference type="NCBI Taxonomy" id="2094024"/>
    <lineage>
        <taxon>Bacteria</taxon>
        <taxon>Pseudomonadati</taxon>
        <taxon>Pseudomonadota</taxon>
        <taxon>Gammaproteobacteria</taxon>
        <taxon>Pasteurellales</taxon>
        <taxon>Pasteurellaceae</taxon>
        <taxon>Glaesserella</taxon>
    </lineage>
</organism>
<feature type="transmembrane region" description="Helical" evidence="8">
    <location>
        <begin position="72"/>
        <end position="92"/>
    </location>
</feature>
<proteinExistence type="inferred from homology"/>